<feature type="compositionally biased region" description="Low complexity" evidence="1">
    <location>
        <begin position="140"/>
        <end position="155"/>
    </location>
</feature>
<dbReference type="AlphaFoldDB" id="A0A4Z1FVS6"/>
<dbReference type="EMBL" id="PQXI01000047">
    <property type="protein sequence ID" value="TGO27112.1"/>
    <property type="molecule type" value="Genomic_DNA"/>
</dbReference>
<evidence type="ECO:0000313" key="3">
    <source>
        <dbReference type="Proteomes" id="UP000297910"/>
    </source>
</evidence>
<protein>
    <submittedName>
        <fullName evidence="2">Uncharacterized protein</fullName>
    </submittedName>
</protein>
<sequence length="415" mass="44925">MTSEASRVNSRRSDSRYADSGTKGSVRPSRLGPTRSRNGRRRSVESLESDTRYLNIGGRDSPQPSESPGDTVDPSIDTQLLDYEANWKAPEKKKRSDNHDNDKNLPSSDQRYGDSSRPSTRKEKDKNTERKTEESSPAGSDVSSPKTSVSSKPESATSSRHGAPTHRSASVGDHKDKASRAGSYHSSKSASFLKEYDEVDNEPSPGEPKALSKGSAGGSLHGRTFRSNTPTLGHHSLEDSNLNNIYKPDRGGKGTSTTAPSDHGSAERAQTGYGRGDEKNQPCLYDNRVIHYNPPKSTSSKASRSTSTAAISNHAASERAPSSCGEAAEDQSCAYEDETRQSNASGSTGRTTRGRRSPSAVVETENTQNIIDLWLSCILSITYFFIKTEGDNGNVEAIKRWSNPACFFADAEFGT</sequence>
<accession>A0A4Z1FVS6</accession>
<keyword evidence="3" id="KW-1185">Reference proteome</keyword>
<name>A0A4Z1FVS6_9HELO</name>
<reference evidence="2 3" key="1">
    <citation type="submission" date="2017-12" db="EMBL/GenBank/DDBJ databases">
        <title>Comparative genomics of Botrytis spp.</title>
        <authorList>
            <person name="Valero-Jimenez C.A."/>
            <person name="Tapia P."/>
            <person name="Veloso J."/>
            <person name="Silva-Moreno E."/>
            <person name="Staats M."/>
            <person name="Valdes J.H."/>
            <person name="Van Kan J.A.L."/>
        </authorList>
    </citation>
    <scope>NUCLEOTIDE SEQUENCE [LARGE SCALE GENOMIC DNA]</scope>
    <source>
        <strain evidence="2 3">Bp0003</strain>
    </source>
</reference>
<organism evidence="2 3">
    <name type="scientific">Botrytis paeoniae</name>
    <dbReference type="NCBI Taxonomy" id="278948"/>
    <lineage>
        <taxon>Eukaryota</taxon>
        <taxon>Fungi</taxon>
        <taxon>Dikarya</taxon>
        <taxon>Ascomycota</taxon>
        <taxon>Pezizomycotina</taxon>
        <taxon>Leotiomycetes</taxon>
        <taxon>Helotiales</taxon>
        <taxon>Sclerotiniaceae</taxon>
        <taxon>Botrytis</taxon>
    </lineage>
</organism>
<evidence type="ECO:0000256" key="1">
    <source>
        <dbReference type="SAM" id="MobiDB-lite"/>
    </source>
</evidence>
<evidence type="ECO:0000313" key="2">
    <source>
        <dbReference type="EMBL" id="TGO27112.1"/>
    </source>
</evidence>
<feature type="compositionally biased region" description="Basic and acidic residues" evidence="1">
    <location>
        <begin position="42"/>
        <end position="51"/>
    </location>
</feature>
<feature type="compositionally biased region" description="Basic and acidic residues" evidence="1">
    <location>
        <begin position="120"/>
        <end position="134"/>
    </location>
</feature>
<feature type="region of interest" description="Disordered" evidence="1">
    <location>
        <begin position="1"/>
        <end position="362"/>
    </location>
</feature>
<dbReference type="Proteomes" id="UP000297910">
    <property type="component" value="Unassembled WGS sequence"/>
</dbReference>
<proteinExistence type="predicted"/>
<gene>
    <name evidence="2" type="ORF">BPAE_0047g00280</name>
</gene>
<comment type="caution">
    <text evidence="2">The sequence shown here is derived from an EMBL/GenBank/DDBJ whole genome shotgun (WGS) entry which is preliminary data.</text>
</comment>
<feature type="compositionally biased region" description="Low complexity" evidence="1">
    <location>
        <begin position="297"/>
        <end position="312"/>
    </location>
</feature>